<dbReference type="EMBL" id="CP018153">
    <property type="protein sequence ID" value="APG59885.1"/>
    <property type="molecule type" value="Genomic_DNA"/>
</dbReference>
<organism evidence="2 3">
    <name type="scientific">Christiangramia salexigens</name>
    <dbReference type="NCBI Taxonomy" id="1913577"/>
    <lineage>
        <taxon>Bacteria</taxon>
        <taxon>Pseudomonadati</taxon>
        <taxon>Bacteroidota</taxon>
        <taxon>Flavobacteriia</taxon>
        <taxon>Flavobacteriales</taxon>
        <taxon>Flavobacteriaceae</taxon>
        <taxon>Christiangramia</taxon>
    </lineage>
</organism>
<keyword evidence="1" id="KW-0812">Transmembrane</keyword>
<keyword evidence="1" id="KW-0472">Membrane</keyword>
<gene>
    <name evidence="2" type="ORF">LPB144_05405</name>
</gene>
<keyword evidence="3" id="KW-1185">Reference proteome</keyword>
<dbReference type="Proteomes" id="UP000182510">
    <property type="component" value="Chromosome"/>
</dbReference>
<evidence type="ECO:0000256" key="1">
    <source>
        <dbReference type="SAM" id="Phobius"/>
    </source>
</evidence>
<dbReference type="STRING" id="1913577.LPB144_05405"/>
<accession>A0A1L3J426</accession>
<keyword evidence="1" id="KW-1133">Transmembrane helix</keyword>
<feature type="transmembrane region" description="Helical" evidence="1">
    <location>
        <begin position="36"/>
        <end position="55"/>
    </location>
</feature>
<sequence>MIMKNSRLLIIMLIATTLLLIPLVAMQFTSEVNWTLSDFLVAAVLLFSTGLLCELALRKTRKIKYRLFICVAILVIFLLTWAELAVGIFGTPFSGS</sequence>
<feature type="transmembrane region" description="Helical" evidence="1">
    <location>
        <begin position="67"/>
        <end position="90"/>
    </location>
</feature>
<name>A0A1L3J426_9FLAO</name>
<proteinExistence type="predicted"/>
<dbReference type="AlphaFoldDB" id="A0A1L3J426"/>
<evidence type="ECO:0000313" key="3">
    <source>
        <dbReference type="Proteomes" id="UP000182510"/>
    </source>
</evidence>
<evidence type="ECO:0000313" key="2">
    <source>
        <dbReference type="EMBL" id="APG59885.1"/>
    </source>
</evidence>
<protein>
    <recommendedName>
        <fullName evidence="4">Potassium transporter TrkH</fullName>
    </recommendedName>
</protein>
<reference evidence="2 3" key="1">
    <citation type="submission" date="2016-11" db="EMBL/GenBank/DDBJ databases">
        <title>Gramella sp. LPB0144 isolated from marine environment.</title>
        <authorList>
            <person name="Kim E."/>
            <person name="Yi H."/>
        </authorList>
    </citation>
    <scope>NUCLEOTIDE SEQUENCE [LARGE SCALE GENOMIC DNA]</scope>
    <source>
        <strain evidence="2 3">LPB0144</strain>
    </source>
</reference>
<dbReference type="KEGG" id="grl:LPB144_05405"/>
<dbReference type="OrthoDB" id="9813621at2"/>
<evidence type="ECO:0008006" key="4">
    <source>
        <dbReference type="Google" id="ProtNLM"/>
    </source>
</evidence>